<reference evidence="2 3" key="1">
    <citation type="submission" date="2011-02" db="EMBL/GenBank/DDBJ databases">
        <title>The Genome Sequence of Sphaeroforma arctica JP610.</title>
        <authorList>
            <consortium name="The Broad Institute Genome Sequencing Platform"/>
            <person name="Russ C."/>
            <person name="Cuomo C."/>
            <person name="Young S.K."/>
            <person name="Zeng Q."/>
            <person name="Gargeya S."/>
            <person name="Alvarado L."/>
            <person name="Berlin A."/>
            <person name="Chapman S.B."/>
            <person name="Chen Z."/>
            <person name="Freedman E."/>
            <person name="Gellesch M."/>
            <person name="Goldberg J."/>
            <person name="Griggs A."/>
            <person name="Gujja S."/>
            <person name="Heilman E."/>
            <person name="Heiman D."/>
            <person name="Howarth C."/>
            <person name="Mehta T."/>
            <person name="Neiman D."/>
            <person name="Pearson M."/>
            <person name="Roberts A."/>
            <person name="Saif S."/>
            <person name="Shea T."/>
            <person name="Shenoy N."/>
            <person name="Sisk P."/>
            <person name="Stolte C."/>
            <person name="Sykes S."/>
            <person name="White J."/>
            <person name="Yandava C."/>
            <person name="Burger G."/>
            <person name="Gray M.W."/>
            <person name="Holland P.W.H."/>
            <person name="King N."/>
            <person name="Lang F.B.F."/>
            <person name="Roger A.J."/>
            <person name="Ruiz-Trillo I."/>
            <person name="Haas B."/>
            <person name="Nusbaum C."/>
            <person name="Birren B."/>
        </authorList>
    </citation>
    <scope>NUCLEOTIDE SEQUENCE [LARGE SCALE GENOMIC DNA]</scope>
    <source>
        <strain evidence="2 3">JP610</strain>
    </source>
</reference>
<evidence type="ECO:0000313" key="2">
    <source>
        <dbReference type="EMBL" id="KNC87448.1"/>
    </source>
</evidence>
<dbReference type="RefSeq" id="XP_014161350.1">
    <property type="nucleotide sequence ID" value="XM_014305875.1"/>
</dbReference>
<protein>
    <submittedName>
        <fullName evidence="2">Uncharacterized protein</fullName>
    </submittedName>
</protein>
<keyword evidence="3" id="KW-1185">Reference proteome</keyword>
<evidence type="ECO:0000256" key="1">
    <source>
        <dbReference type="SAM" id="MobiDB-lite"/>
    </source>
</evidence>
<dbReference type="EMBL" id="KQ241609">
    <property type="protein sequence ID" value="KNC87448.1"/>
    <property type="molecule type" value="Genomic_DNA"/>
</dbReference>
<proteinExistence type="predicted"/>
<dbReference type="Proteomes" id="UP000054560">
    <property type="component" value="Unassembled WGS sequence"/>
</dbReference>
<dbReference type="AlphaFoldDB" id="A0A0L0GGJ6"/>
<sequence length="148" mass="16857">METHELLQLSSPDVQDAQQRTTARLQNRDNRDVTTNGARDYTHSHPNLQTVLHRGRRRTGHNDSKQRQLLHVSAVDHRHHRVHDTSHALIIVEQHIQGDNTITQDDDFAPLLKATDAHINAILTDDYSNEAPAPENNHGGWEPVAERE</sequence>
<feature type="region of interest" description="Disordered" evidence="1">
    <location>
        <begin position="1"/>
        <end position="44"/>
    </location>
</feature>
<feature type="region of interest" description="Disordered" evidence="1">
    <location>
        <begin position="127"/>
        <end position="148"/>
    </location>
</feature>
<feature type="compositionally biased region" description="Polar residues" evidence="1">
    <location>
        <begin position="8"/>
        <end position="25"/>
    </location>
</feature>
<organism evidence="2 3">
    <name type="scientific">Sphaeroforma arctica JP610</name>
    <dbReference type="NCBI Taxonomy" id="667725"/>
    <lineage>
        <taxon>Eukaryota</taxon>
        <taxon>Ichthyosporea</taxon>
        <taxon>Ichthyophonida</taxon>
        <taxon>Sphaeroforma</taxon>
    </lineage>
</organism>
<gene>
    <name evidence="2" type="ORF">SARC_00430</name>
</gene>
<evidence type="ECO:0000313" key="3">
    <source>
        <dbReference type="Proteomes" id="UP000054560"/>
    </source>
</evidence>
<accession>A0A0L0GGJ6</accession>
<dbReference type="GeneID" id="25900934"/>
<name>A0A0L0GGJ6_9EUKA</name>